<organism evidence="3 4">
    <name type="scientific">Mesobacillus foraminis</name>
    <dbReference type="NCBI Taxonomy" id="279826"/>
    <lineage>
        <taxon>Bacteria</taxon>
        <taxon>Bacillati</taxon>
        <taxon>Bacillota</taxon>
        <taxon>Bacilli</taxon>
        <taxon>Bacillales</taxon>
        <taxon>Bacillaceae</taxon>
        <taxon>Mesobacillus</taxon>
    </lineage>
</organism>
<dbReference type="PANTHER" id="PTHR30619:SF7">
    <property type="entry name" value="BETA-LACTAMASE DOMAIN PROTEIN"/>
    <property type="match status" value="1"/>
</dbReference>
<dbReference type="InterPro" id="IPR001279">
    <property type="entry name" value="Metallo-B-lactamas"/>
</dbReference>
<dbReference type="EMBL" id="SLVV01000020">
    <property type="protein sequence ID" value="TCN18422.1"/>
    <property type="molecule type" value="Genomic_DNA"/>
</dbReference>
<accession>A0A4R2AZA0</accession>
<dbReference type="InterPro" id="IPR036866">
    <property type="entry name" value="RibonucZ/Hydroxyglut_hydro"/>
</dbReference>
<evidence type="ECO:0000259" key="2">
    <source>
        <dbReference type="SMART" id="SM00849"/>
    </source>
</evidence>
<dbReference type="Proteomes" id="UP000295689">
    <property type="component" value="Unassembled WGS sequence"/>
</dbReference>
<dbReference type="InterPro" id="IPR052159">
    <property type="entry name" value="Competence_DNA_uptake"/>
</dbReference>
<feature type="signal peptide" evidence="1">
    <location>
        <begin position="1"/>
        <end position="24"/>
    </location>
</feature>
<feature type="chain" id="PRO_5020577932" evidence="1">
    <location>
        <begin position="25"/>
        <end position="277"/>
    </location>
</feature>
<evidence type="ECO:0000256" key="1">
    <source>
        <dbReference type="SAM" id="SignalP"/>
    </source>
</evidence>
<dbReference type="Pfam" id="PF00753">
    <property type="entry name" value="Lactamase_B"/>
    <property type="match status" value="1"/>
</dbReference>
<proteinExistence type="predicted"/>
<dbReference type="PANTHER" id="PTHR30619">
    <property type="entry name" value="DNA INTERNALIZATION/COMPETENCE PROTEIN COMEC/REC2"/>
    <property type="match status" value="1"/>
</dbReference>
<name>A0A4R2AZA0_9BACI</name>
<evidence type="ECO:0000313" key="4">
    <source>
        <dbReference type="Proteomes" id="UP000295689"/>
    </source>
</evidence>
<keyword evidence="1" id="KW-0732">Signal</keyword>
<keyword evidence="4" id="KW-1185">Reference proteome</keyword>
<dbReference type="InterPro" id="IPR035681">
    <property type="entry name" value="ComA-like_MBL"/>
</dbReference>
<comment type="caution">
    <text evidence="3">The sequence shown here is derived from an EMBL/GenBank/DDBJ whole genome shotgun (WGS) entry which is preliminary data.</text>
</comment>
<dbReference type="RefSeq" id="WP_132011419.1">
    <property type="nucleotide sequence ID" value="NZ_JABUHM010000003.1"/>
</dbReference>
<evidence type="ECO:0000313" key="3">
    <source>
        <dbReference type="EMBL" id="TCN18422.1"/>
    </source>
</evidence>
<dbReference type="AlphaFoldDB" id="A0A4R2AZA0"/>
<gene>
    <name evidence="3" type="ORF">EV146_12020</name>
</gene>
<dbReference type="GO" id="GO:0016787">
    <property type="term" value="F:hydrolase activity"/>
    <property type="evidence" value="ECO:0007669"/>
    <property type="project" value="UniProtKB-KW"/>
</dbReference>
<dbReference type="CDD" id="cd07731">
    <property type="entry name" value="ComA-like_MBL-fold"/>
    <property type="match status" value="1"/>
</dbReference>
<feature type="domain" description="Metallo-beta-lactamase" evidence="2">
    <location>
        <begin position="38"/>
        <end position="232"/>
    </location>
</feature>
<dbReference type="SUPFAM" id="SSF56281">
    <property type="entry name" value="Metallo-hydrolase/oxidoreductase"/>
    <property type="match status" value="1"/>
</dbReference>
<reference evidence="3 4" key="1">
    <citation type="journal article" date="2015" name="Stand. Genomic Sci.">
        <title>Genomic Encyclopedia of Bacterial and Archaeal Type Strains, Phase III: the genomes of soil and plant-associated and newly described type strains.</title>
        <authorList>
            <person name="Whitman W.B."/>
            <person name="Woyke T."/>
            <person name="Klenk H.P."/>
            <person name="Zhou Y."/>
            <person name="Lilburn T.G."/>
            <person name="Beck B.J."/>
            <person name="De Vos P."/>
            <person name="Vandamme P."/>
            <person name="Eisen J.A."/>
            <person name="Garrity G."/>
            <person name="Hugenholtz P."/>
            <person name="Kyrpides N.C."/>
        </authorList>
    </citation>
    <scope>NUCLEOTIDE SEQUENCE [LARGE SCALE GENOMIC DNA]</scope>
    <source>
        <strain evidence="3 4">CV53</strain>
    </source>
</reference>
<keyword evidence="3" id="KW-0378">Hydrolase</keyword>
<sequence length="277" mass="30217">MKIIKSLFVVLLLTTSVSATPSSAASKNLTVHFINVGQGDSIYIKTAAGDDILIDAGNKDGSDVVSYLKKQKVKDIEVMISTHPDADHVGGLDEVLKAYKVKSVYAPKVQHTTQAFKDFLLAVKREGVKIKTAQKGVKLSLKGVNAVFVAPVKTYAKSDLNNWSAVLRLQYGKKSFLFTGDAELQSEKDMIKSKQKLQANVLKVGHHGAKTSTSAEFLKAVKPQYAVLSVGKNNYGHPTSTVVNRLKSAKVTTYRTDKDKNILFTTDGTKMTVKKIK</sequence>
<dbReference type="SMART" id="SM00849">
    <property type="entry name" value="Lactamase_B"/>
    <property type="match status" value="1"/>
</dbReference>
<dbReference type="Gene3D" id="3.60.15.10">
    <property type="entry name" value="Ribonuclease Z/Hydroxyacylglutathione hydrolase-like"/>
    <property type="match status" value="1"/>
</dbReference>
<protein>
    <submittedName>
        <fullName evidence="3">Beta-lactamase superfamily II metal-dependent hydrolase</fullName>
    </submittedName>
</protein>